<evidence type="ECO:0000313" key="2">
    <source>
        <dbReference type="EMBL" id="OWF49926.1"/>
    </source>
</evidence>
<evidence type="ECO:0000256" key="1">
    <source>
        <dbReference type="ARBA" id="ARBA00001962"/>
    </source>
</evidence>
<dbReference type="STRING" id="6573.A0A210QMG9"/>
<protein>
    <submittedName>
        <fullName evidence="2">Phytanoyl-CoA dioxygenase</fullName>
    </submittedName>
</protein>
<accession>A0A210QMG9</accession>
<dbReference type="GO" id="GO:0051213">
    <property type="term" value="F:dioxygenase activity"/>
    <property type="evidence" value="ECO:0007669"/>
    <property type="project" value="UniProtKB-KW"/>
</dbReference>
<dbReference type="PANTHER" id="PTHR20883:SF51">
    <property type="entry name" value="PHYTANOYL-COA HYDROXYLASE"/>
    <property type="match status" value="1"/>
</dbReference>
<proteinExistence type="predicted"/>
<dbReference type="AlphaFoldDB" id="A0A210QMG9"/>
<reference evidence="2 3" key="1">
    <citation type="journal article" date="2017" name="Nat. Ecol. Evol.">
        <title>Scallop genome provides insights into evolution of bilaterian karyotype and development.</title>
        <authorList>
            <person name="Wang S."/>
            <person name="Zhang J."/>
            <person name="Jiao W."/>
            <person name="Li J."/>
            <person name="Xun X."/>
            <person name="Sun Y."/>
            <person name="Guo X."/>
            <person name="Huan P."/>
            <person name="Dong B."/>
            <person name="Zhang L."/>
            <person name="Hu X."/>
            <person name="Sun X."/>
            <person name="Wang J."/>
            <person name="Zhao C."/>
            <person name="Wang Y."/>
            <person name="Wang D."/>
            <person name="Huang X."/>
            <person name="Wang R."/>
            <person name="Lv J."/>
            <person name="Li Y."/>
            <person name="Zhang Z."/>
            <person name="Liu B."/>
            <person name="Lu W."/>
            <person name="Hui Y."/>
            <person name="Liang J."/>
            <person name="Zhou Z."/>
            <person name="Hou R."/>
            <person name="Li X."/>
            <person name="Liu Y."/>
            <person name="Li H."/>
            <person name="Ning X."/>
            <person name="Lin Y."/>
            <person name="Zhao L."/>
            <person name="Xing Q."/>
            <person name="Dou J."/>
            <person name="Li Y."/>
            <person name="Mao J."/>
            <person name="Guo H."/>
            <person name="Dou H."/>
            <person name="Li T."/>
            <person name="Mu C."/>
            <person name="Jiang W."/>
            <person name="Fu Q."/>
            <person name="Fu X."/>
            <person name="Miao Y."/>
            <person name="Liu J."/>
            <person name="Yu Q."/>
            <person name="Li R."/>
            <person name="Liao H."/>
            <person name="Li X."/>
            <person name="Kong Y."/>
            <person name="Jiang Z."/>
            <person name="Chourrout D."/>
            <person name="Li R."/>
            <person name="Bao Z."/>
        </authorList>
    </citation>
    <scope>NUCLEOTIDE SEQUENCE [LARGE SCALE GENOMIC DNA]</scope>
    <source>
        <strain evidence="2 3">PY_sf001</strain>
    </source>
</reference>
<dbReference type="PANTHER" id="PTHR20883">
    <property type="entry name" value="PHYTANOYL-COA DIOXYGENASE DOMAIN CONTAINING 1"/>
    <property type="match status" value="1"/>
</dbReference>
<dbReference type="Proteomes" id="UP000242188">
    <property type="component" value="Unassembled WGS sequence"/>
</dbReference>
<sequence>MHAARMADCEYRLEGNYLKLTKEMKTAYHRNGYLIVRGLLNNAELKQLQVTLEGSDAITKHRYGFSDGEGKKTQMALWSYPGDDVTGVISRSEKVLGTCQELLGGDELYHFESKLMMKEAKTGGKHLWHQDYGYWYNNGCLFPDLITVFVAYDRATKENGCLQILPGSHKCGRIDHLLIAGQTGADLERVHAIQQKCPPVYVEMEPGDALFFHSNLLHTSAGNDSDQRRWSILVSYNRVDNEAVLDHPFGKLRKLVKVPNEAILKCQNYTNMDGKEFLDPRNDANIALDDACQ</sequence>
<dbReference type="EMBL" id="NEDP02002897">
    <property type="protein sequence ID" value="OWF49926.1"/>
    <property type="molecule type" value="Genomic_DNA"/>
</dbReference>
<comment type="cofactor">
    <cofactor evidence="1">
        <name>Fe cation</name>
        <dbReference type="ChEBI" id="CHEBI:24875"/>
    </cofactor>
</comment>
<dbReference type="Gene3D" id="2.60.120.620">
    <property type="entry name" value="q2cbj1_9rhob like domain"/>
    <property type="match status" value="1"/>
</dbReference>
<keyword evidence="3" id="KW-1185">Reference proteome</keyword>
<dbReference type="OrthoDB" id="445007at2759"/>
<organism evidence="2 3">
    <name type="scientific">Mizuhopecten yessoensis</name>
    <name type="common">Japanese scallop</name>
    <name type="synonym">Patinopecten yessoensis</name>
    <dbReference type="NCBI Taxonomy" id="6573"/>
    <lineage>
        <taxon>Eukaryota</taxon>
        <taxon>Metazoa</taxon>
        <taxon>Spiralia</taxon>
        <taxon>Lophotrochozoa</taxon>
        <taxon>Mollusca</taxon>
        <taxon>Bivalvia</taxon>
        <taxon>Autobranchia</taxon>
        <taxon>Pteriomorphia</taxon>
        <taxon>Pectinida</taxon>
        <taxon>Pectinoidea</taxon>
        <taxon>Pectinidae</taxon>
        <taxon>Mizuhopecten</taxon>
    </lineage>
</organism>
<comment type="caution">
    <text evidence="2">The sequence shown here is derived from an EMBL/GenBank/DDBJ whole genome shotgun (WGS) entry which is preliminary data.</text>
</comment>
<keyword evidence="2" id="KW-0560">Oxidoreductase</keyword>
<dbReference type="Pfam" id="PF05721">
    <property type="entry name" value="PhyH"/>
    <property type="match status" value="1"/>
</dbReference>
<name>A0A210QMG9_MIZYE</name>
<keyword evidence="2" id="KW-0223">Dioxygenase</keyword>
<dbReference type="SUPFAM" id="SSF51197">
    <property type="entry name" value="Clavaminate synthase-like"/>
    <property type="match status" value="1"/>
</dbReference>
<evidence type="ECO:0000313" key="3">
    <source>
        <dbReference type="Proteomes" id="UP000242188"/>
    </source>
</evidence>
<gene>
    <name evidence="2" type="ORF">KP79_PYT04016</name>
</gene>
<dbReference type="InterPro" id="IPR008775">
    <property type="entry name" value="Phytyl_CoA_dOase-like"/>
</dbReference>